<dbReference type="RefSeq" id="WP_181548195.1">
    <property type="nucleotide sequence ID" value="NZ_JBBNPZ010000019.1"/>
</dbReference>
<evidence type="ECO:0000313" key="1">
    <source>
        <dbReference type="EMBL" id="MES0428002.1"/>
    </source>
</evidence>
<proteinExistence type="predicted"/>
<gene>
    <name evidence="1" type="ORF">ABMC12_17220</name>
</gene>
<dbReference type="EMBL" id="JBEBZA010000019">
    <property type="protein sequence ID" value="MES0428002.1"/>
    <property type="molecule type" value="Genomic_DNA"/>
</dbReference>
<comment type="caution">
    <text evidence="1">The sequence shown here is derived from an EMBL/GenBank/DDBJ whole genome shotgun (WGS) entry which is preliminary data.</text>
</comment>
<name>A0ABV1ZID6_9ENTR</name>
<reference evidence="2" key="1">
    <citation type="journal article" date="2024" name="Commun. Biol.">
        <title>Bacillamide D produced by Bacillus cereus from the mouse intestinal bacterial collection (miBC) is a potent cytotoxin in vitro.</title>
        <authorList>
            <person name="Hohmann M."/>
            <person name="Brunner V."/>
            <person name="Johannes W."/>
            <person name="Schum D."/>
            <person name="Carroll L.M."/>
            <person name="Liu T."/>
            <person name="Sasaki D."/>
            <person name="Bosch J."/>
            <person name="Clavel T."/>
            <person name="Sieber S.A."/>
            <person name="Zeller G."/>
            <person name="Tschurtschenthaler M."/>
            <person name="Janssen K.P."/>
            <person name="Gulder T.A.M."/>
        </authorList>
    </citation>
    <scope>NUCLEOTIDE SEQUENCE [LARGE SCALE GENOMIC DNA]</scope>
    <source>
        <strain evidence="2">LK_304 Iso 8</strain>
    </source>
</reference>
<dbReference type="Proteomes" id="UP001467192">
    <property type="component" value="Unassembled WGS sequence"/>
</dbReference>
<accession>A0ABV1ZID6</accession>
<evidence type="ECO:0000313" key="2">
    <source>
        <dbReference type="Proteomes" id="UP001467192"/>
    </source>
</evidence>
<protein>
    <submittedName>
        <fullName evidence="1">Uncharacterized protein</fullName>
    </submittedName>
</protein>
<sequence>MYKRMSQASRKGKIFDDVLRYAKLWAEKQQLPADRFEKRKVKRSAQPGLF</sequence>
<organism evidence="1 2">
    <name type="scientific">Enterobacter intestinihominis</name>
    <dbReference type="NCBI Taxonomy" id="3133180"/>
    <lineage>
        <taxon>Bacteria</taxon>
        <taxon>Pseudomonadati</taxon>
        <taxon>Pseudomonadota</taxon>
        <taxon>Gammaproteobacteria</taxon>
        <taxon>Enterobacterales</taxon>
        <taxon>Enterobacteriaceae</taxon>
        <taxon>Enterobacter</taxon>
    </lineage>
</organism>
<keyword evidence="2" id="KW-1185">Reference proteome</keyword>